<dbReference type="InterPro" id="IPR005247">
    <property type="entry name" value="YbhB_YbcL/LppC-like"/>
</dbReference>
<evidence type="ECO:0000313" key="3">
    <source>
        <dbReference type="Proteomes" id="UP000460298"/>
    </source>
</evidence>
<keyword evidence="1" id="KW-0732">Signal</keyword>
<gene>
    <name evidence="2" type="ORF">F9K24_01550</name>
</gene>
<dbReference type="InterPro" id="IPR008914">
    <property type="entry name" value="PEBP"/>
</dbReference>
<dbReference type="InterPro" id="IPR036610">
    <property type="entry name" value="PEBP-like_sf"/>
</dbReference>
<dbReference type="PANTHER" id="PTHR30289:SF1">
    <property type="entry name" value="PEBP (PHOSPHATIDYLETHANOLAMINE-BINDING PROTEIN) FAMILY PROTEIN"/>
    <property type="match status" value="1"/>
</dbReference>
<organism evidence="2 3">
    <name type="scientific">Leptonema illini</name>
    <dbReference type="NCBI Taxonomy" id="183"/>
    <lineage>
        <taxon>Bacteria</taxon>
        <taxon>Pseudomonadati</taxon>
        <taxon>Spirochaetota</taxon>
        <taxon>Spirochaetia</taxon>
        <taxon>Leptospirales</taxon>
        <taxon>Leptospiraceae</taxon>
        <taxon>Leptonema</taxon>
    </lineage>
</organism>
<dbReference type="Pfam" id="PF01161">
    <property type="entry name" value="PBP"/>
    <property type="match status" value="1"/>
</dbReference>
<protein>
    <submittedName>
        <fullName evidence="2">YbhB/YbcL family Raf kinase inhibitor-like protein</fullName>
    </submittedName>
</protein>
<sequence length="205" mass="21566">MQSLNTLRLLRSAKRSHTVATWLAVTAAAFILQACASAPAERSVPALTVSSQAFKQGQRLADDQVANTFGCTGKNISPDVQWSGAPAETKFYAVSIYDPDAPTGSGFWHWVVFNIPASVTSLKADAGKNASTLPPGATMARNDGGAAAFAGACPPVGHGEHRYILRVFALSDRLPLDGNASPALVGFMINQMKLAEGSITAKYSR</sequence>
<feature type="signal peptide" evidence="1">
    <location>
        <begin position="1"/>
        <end position="36"/>
    </location>
</feature>
<evidence type="ECO:0000256" key="1">
    <source>
        <dbReference type="SAM" id="SignalP"/>
    </source>
</evidence>
<accession>A0A833H566</accession>
<dbReference type="CDD" id="cd00865">
    <property type="entry name" value="PEBP_bact_arch"/>
    <property type="match status" value="1"/>
</dbReference>
<feature type="chain" id="PRO_5032660557" evidence="1">
    <location>
        <begin position="37"/>
        <end position="205"/>
    </location>
</feature>
<comment type="caution">
    <text evidence="2">The sequence shown here is derived from an EMBL/GenBank/DDBJ whole genome shotgun (WGS) entry which is preliminary data.</text>
</comment>
<dbReference type="EMBL" id="WBUI01000001">
    <property type="protein sequence ID" value="KAB2935440.1"/>
    <property type="molecule type" value="Genomic_DNA"/>
</dbReference>
<dbReference type="Gene3D" id="3.90.280.10">
    <property type="entry name" value="PEBP-like"/>
    <property type="match status" value="1"/>
</dbReference>
<reference evidence="2 3" key="1">
    <citation type="submission" date="2019-10" db="EMBL/GenBank/DDBJ databases">
        <title>Extracellular Electron Transfer in a Candidatus Methanoperedens spp. Enrichment Culture.</title>
        <authorList>
            <person name="Berger S."/>
            <person name="Rangel Shaw D."/>
            <person name="Berben T."/>
            <person name="In 'T Zandt M."/>
            <person name="Frank J."/>
            <person name="Reimann J."/>
            <person name="Jetten M.S.M."/>
            <person name="Welte C.U."/>
        </authorList>
    </citation>
    <scope>NUCLEOTIDE SEQUENCE [LARGE SCALE GENOMIC DNA]</scope>
    <source>
        <strain evidence="2">SB12</strain>
    </source>
</reference>
<dbReference type="Proteomes" id="UP000460298">
    <property type="component" value="Unassembled WGS sequence"/>
</dbReference>
<dbReference type="PANTHER" id="PTHR30289">
    <property type="entry name" value="UNCHARACTERIZED PROTEIN YBCL-RELATED"/>
    <property type="match status" value="1"/>
</dbReference>
<name>A0A833H566_9LEPT</name>
<proteinExistence type="predicted"/>
<evidence type="ECO:0000313" key="2">
    <source>
        <dbReference type="EMBL" id="KAB2935440.1"/>
    </source>
</evidence>
<dbReference type="SUPFAM" id="SSF49777">
    <property type="entry name" value="PEBP-like"/>
    <property type="match status" value="1"/>
</dbReference>
<dbReference type="NCBIfam" id="TIGR00481">
    <property type="entry name" value="YbhB/YbcL family Raf kinase inhibitor-like protein"/>
    <property type="match status" value="1"/>
</dbReference>
<dbReference type="AlphaFoldDB" id="A0A833H566"/>